<name>A0ABR2AFR1_9ROSI</name>
<proteinExistence type="predicted"/>
<evidence type="ECO:0000256" key="1">
    <source>
        <dbReference type="SAM" id="MobiDB-lite"/>
    </source>
</evidence>
<dbReference type="Proteomes" id="UP001396334">
    <property type="component" value="Unassembled WGS sequence"/>
</dbReference>
<evidence type="ECO:0000313" key="2">
    <source>
        <dbReference type="EMBL" id="KAK8491992.1"/>
    </source>
</evidence>
<keyword evidence="3" id="KW-1185">Reference proteome</keyword>
<organism evidence="2 3">
    <name type="scientific">Hibiscus sabdariffa</name>
    <name type="common">roselle</name>
    <dbReference type="NCBI Taxonomy" id="183260"/>
    <lineage>
        <taxon>Eukaryota</taxon>
        <taxon>Viridiplantae</taxon>
        <taxon>Streptophyta</taxon>
        <taxon>Embryophyta</taxon>
        <taxon>Tracheophyta</taxon>
        <taxon>Spermatophyta</taxon>
        <taxon>Magnoliopsida</taxon>
        <taxon>eudicotyledons</taxon>
        <taxon>Gunneridae</taxon>
        <taxon>Pentapetalae</taxon>
        <taxon>rosids</taxon>
        <taxon>malvids</taxon>
        <taxon>Malvales</taxon>
        <taxon>Malvaceae</taxon>
        <taxon>Malvoideae</taxon>
        <taxon>Hibiscus</taxon>
    </lineage>
</organism>
<sequence length="92" mass="10412">MVSPWMMVQRKGFFEVKPRLEKAVNKGAPRGRRKTRAKRRGEDGIYLVRPGAKDGESTAKKGLPAVRPRGVLLKALWARRCLNRKDAMPELA</sequence>
<accession>A0ABR2AFR1</accession>
<dbReference type="EMBL" id="JBBPBN010000257">
    <property type="protein sequence ID" value="KAK8491992.1"/>
    <property type="molecule type" value="Genomic_DNA"/>
</dbReference>
<reference evidence="2 3" key="1">
    <citation type="journal article" date="2024" name="G3 (Bethesda)">
        <title>Genome assembly of Hibiscus sabdariffa L. provides insights into metabolisms of medicinal natural products.</title>
        <authorList>
            <person name="Kim T."/>
        </authorList>
    </citation>
    <scope>NUCLEOTIDE SEQUENCE [LARGE SCALE GENOMIC DNA]</scope>
    <source>
        <strain evidence="2">TK-2024</strain>
        <tissue evidence="2">Old leaves</tissue>
    </source>
</reference>
<feature type="compositionally biased region" description="Basic residues" evidence="1">
    <location>
        <begin position="29"/>
        <end position="39"/>
    </location>
</feature>
<evidence type="ECO:0000313" key="3">
    <source>
        <dbReference type="Proteomes" id="UP001396334"/>
    </source>
</evidence>
<protein>
    <submittedName>
        <fullName evidence="2">Uncharacterized protein</fullName>
    </submittedName>
</protein>
<gene>
    <name evidence="2" type="ORF">V6N11_014116</name>
</gene>
<feature type="region of interest" description="Disordered" evidence="1">
    <location>
        <begin position="24"/>
        <end position="43"/>
    </location>
</feature>
<comment type="caution">
    <text evidence="2">The sequence shown here is derived from an EMBL/GenBank/DDBJ whole genome shotgun (WGS) entry which is preliminary data.</text>
</comment>